<reference evidence="2" key="1">
    <citation type="submission" date="2016-10" db="EMBL/GenBank/DDBJ databases">
        <authorList>
            <person name="Benchimol M."/>
            <person name="Almeida L.G."/>
            <person name="Vasconcelos A.T."/>
            <person name="Perreira-Neves A."/>
            <person name="Rosa I.A."/>
            <person name="Tasca T."/>
            <person name="Bogo M.R."/>
            <person name="de Souza W."/>
        </authorList>
    </citation>
    <scope>NUCLEOTIDE SEQUENCE [LARGE SCALE GENOMIC DNA]</scope>
    <source>
        <strain evidence="2">K</strain>
    </source>
</reference>
<dbReference type="EMBL" id="MLAK01000646">
    <property type="protein sequence ID" value="OHT09190.1"/>
    <property type="molecule type" value="Genomic_DNA"/>
</dbReference>
<dbReference type="PANTHER" id="PTHR12354:SF1">
    <property type="entry name" value="INTERFERON-RELATED DEVELOPMENTAL REGULATOR 1"/>
    <property type="match status" value="1"/>
</dbReference>
<gene>
    <name evidence="2" type="ORF">TRFO_22018</name>
</gene>
<feature type="compositionally biased region" description="Basic and acidic residues" evidence="1">
    <location>
        <begin position="355"/>
        <end position="368"/>
    </location>
</feature>
<organism evidence="2 3">
    <name type="scientific">Tritrichomonas foetus</name>
    <dbReference type="NCBI Taxonomy" id="1144522"/>
    <lineage>
        <taxon>Eukaryota</taxon>
        <taxon>Metamonada</taxon>
        <taxon>Parabasalia</taxon>
        <taxon>Tritrichomonadida</taxon>
        <taxon>Tritrichomonadidae</taxon>
        <taxon>Tritrichomonas</taxon>
    </lineage>
</organism>
<dbReference type="VEuPathDB" id="TrichDB:TRFO_22018"/>
<evidence type="ECO:0000313" key="3">
    <source>
        <dbReference type="Proteomes" id="UP000179807"/>
    </source>
</evidence>
<dbReference type="SUPFAM" id="SSF48371">
    <property type="entry name" value="ARM repeat"/>
    <property type="match status" value="1"/>
</dbReference>
<dbReference type="Proteomes" id="UP000179807">
    <property type="component" value="Unassembled WGS sequence"/>
</dbReference>
<dbReference type="PANTHER" id="PTHR12354">
    <property type="entry name" value="INTERFERON-RELATED DEVELOPMENTAL REGULATOR"/>
    <property type="match status" value="1"/>
</dbReference>
<name>A0A1J4KHR3_9EUKA</name>
<dbReference type="InterPro" id="IPR039777">
    <property type="entry name" value="IFRD"/>
</dbReference>
<keyword evidence="3" id="KW-1185">Reference proteome</keyword>
<dbReference type="InterPro" id="IPR016024">
    <property type="entry name" value="ARM-type_fold"/>
</dbReference>
<dbReference type="RefSeq" id="XP_068362326.1">
    <property type="nucleotide sequence ID" value="XM_068502317.1"/>
</dbReference>
<evidence type="ECO:0000256" key="1">
    <source>
        <dbReference type="SAM" id="MobiDB-lite"/>
    </source>
</evidence>
<evidence type="ECO:0008006" key="4">
    <source>
        <dbReference type="Google" id="ProtNLM"/>
    </source>
</evidence>
<protein>
    <recommendedName>
        <fullName evidence="4">Interferon-related developmental regulator N-terminal domain-containing protein</fullName>
    </recommendedName>
</protein>
<feature type="region of interest" description="Disordered" evidence="1">
    <location>
        <begin position="355"/>
        <end position="385"/>
    </location>
</feature>
<proteinExistence type="predicted"/>
<dbReference type="GeneID" id="94837021"/>
<evidence type="ECO:0000313" key="2">
    <source>
        <dbReference type="EMBL" id="OHT09190.1"/>
    </source>
</evidence>
<sequence length="385" mass="44115">MRPTNFEIAFHGYANKKRVDDDKIYSILSSLNSLIQGISSPKADIRNSALRHLNDILLKNYLGEKINGHIDPLVASLRDIYINDKSSKSEIDLSLNIFCILSLHSFNEFRESALILKRDLMPTGNHPCPFPLAFVSCFSLSDEEIVDNLIQSINNLKTVNQDLIRSITILVSFAPENFVYEISENIFQIIQNNLTKNVRAPIVTAILDLFLCTFDALQNCHMRKSSIEEQNSDAIDNDRNVAIDFANKCRQFIENVEKSIQKKADQKTIRSQSAETLRIVDGTSEKTFDFAFGVQHVTIKGSRKVFVLNTIKKIAQKNFLNHLAENIYLQEMLGFTLLKQEDAVKMEKRFKSEISSKHMMTKKERELAISKQRKQKEERETADDF</sequence>
<comment type="caution">
    <text evidence="2">The sequence shown here is derived from an EMBL/GenBank/DDBJ whole genome shotgun (WGS) entry which is preliminary data.</text>
</comment>
<accession>A0A1J4KHR3</accession>
<dbReference type="AlphaFoldDB" id="A0A1J4KHR3"/>